<dbReference type="SUPFAM" id="SSF103473">
    <property type="entry name" value="MFS general substrate transporter"/>
    <property type="match status" value="1"/>
</dbReference>
<evidence type="ECO:0000256" key="8">
    <source>
        <dbReference type="ARBA" id="ARBA00023326"/>
    </source>
</evidence>
<evidence type="ECO:0000256" key="4">
    <source>
        <dbReference type="ARBA" id="ARBA00022729"/>
    </source>
</evidence>
<organism evidence="11 12">
    <name type="scientific">Zymoseptoria tritici (strain ST99CH_3D7)</name>
    <dbReference type="NCBI Taxonomy" id="1276538"/>
    <lineage>
        <taxon>Eukaryota</taxon>
        <taxon>Fungi</taxon>
        <taxon>Dikarya</taxon>
        <taxon>Ascomycota</taxon>
        <taxon>Pezizomycotina</taxon>
        <taxon>Dothideomycetes</taxon>
        <taxon>Dothideomycetidae</taxon>
        <taxon>Mycosphaerellales</taxon>
        <taxon>Mycosphaerellaceae</taxon>
        <taxon>Zymoseptoria</taxon>
    </lineage>
</organism>
<dbReference type="InterPro" id="IPR050955">
    <property type="entry name" value="Plant_Biomass_Hydrol_Est"/>
</dbReference>
<evidence type="ECO:0000313" key="12">
    <source>
        <dbReference type="Proteomes" id="UP000215127"/>
    </source>
</evidence>
<evidence type="ECO:0000256" key="2">
    <source>
        <dbReference type="ARBA" id="ARBA00022487"/>
    </source>
</evidence>
<feature type="transmembrane region" description="Helical" evidence="10">
    <location>
        <begin position="32"/>
        <end position="58"/>
    </location>
</feature>
<dbReference type="GO" id="GO:0005576">
    <property type="term" value="C:extracellular region"/>
    <property type="evidence" value="ECO:0007669"/>
    <property type="project" value="UniProtKB-SubCell"/>
</dbReference>
<evidence type="ECO:0000256" key="7">
    <source>
        <dbReference type="ARBA" id="ARBA00023277"/>
    </source>
</evidence>
<dbReference type="SUPFAM" id="SSF53474">
    <property type="entry name" value="alpha/beta-Hydrolases"/>
    <property type="match status" value="2"/>
</dbReference>
<keyword evidence="4" id="KW-0732">Signal</keyword>
<dbReference type="NCBIfam" id="TIGR01840">
    <property type="entry name" value="esterase_phb"/>
    <property type="match status" value="1"/>
</dbReference>
<name>A0A1X7S621_ZYMT9</name>
<dbReference type="Gene3D" id="3.40.50.1820">
    <property type="entry name" value="alpha/beta hydrolase"/>
    <property type="match status" value="1"/>
</dbReference>
<feature type="transmembrane region" description="Helical" evidence="10">
    <location>
        <begin position="138"/>
        <end position="164"/>
    </location>
</feature>
<comment type="function">
    <text evidence="9">Esterase involved in the hydrolysis of xylan, a major structural heterogeneous polysaccharide found in plant biomass representing the second most abundant polysaccharide in the biosphere, after cellulose.</text>
</comment>
<keyword evidence="10" id="KW-0472">Membrane</keyword>
<dbReference type="Proteomes" id="UP000215127">
    <property type="component" value="Chromosome 11"/>
</dbReference>
<feature type="transmembrane region" description="Helical" evidence="10">
    <location>
        <begin position="111"/>
        <end position="132"/>
    </location>
</feature>
<evidence type="ECO:0000256" key="6">
    <source>
        <dbReference type="ARBA" id="ARBA00023180"/>
    </source>
</evidence>
<dbReference type="STRING" id="1276538.A0A1X7S621"/>
<dbReference type="EC" id="3.1.1.-" evidence="9"/>
<keyword evidence="8 9" id="KW-0624">Polysaccharide degradation</keyword>
<dbReference type="InterPro" id="IPR036259">
    <property type="entry name" value="MFS_trans_sf"/>
</dbReference>
<dbReference type="PANTHER" id="PTHR43037">
    <property type="entry name" value="UNNAMED PRODUCT-RELATED"/>
    <property type="match status" value="1"/>
</dbReference>
<dbReference type="AlphaFoldDB" id="A0A1X7S621"/>
<keyword evidence="2 9" id="KW-0719">Serine esterase</keyword>
<accession>A0A1X7S621</accession>
<proteinExistence type="inferred from homology"/>
<dbReference type="EMBL" id="LT853702">
    <property type="protein sequence ID" value="SMQ55075.1"/>
    <property type="molecule type" value="Genomic_DNA"/>
</dbReference>
<sequence>MFMVVLDVLLVDESYAPVLLLVRPFQLLATPICFLVALYASFCYGILYASLAVFPFAFKEVRGWNSLVGSLPFLVQLIGIIIGACGNYLNQKFYIAKWKANNYRAVSEARLPPMMVGSVLFAGGLFMSAWTGGADVHWIVPCIGIALQGIGCFTIFQAALNYLIDTFQRTPQPTTLARLLVDTYIKAPEDKRHRLSSTSRFHNHAQPLSTLTTFLSMHFSQLLASLLAIATVQGAAISTDDHLVKRASLTQVSNFGTNPSGVKMFVYVPQNVQAKPPVILVLHACAWNAPNFFASTKYGQLADQYGYVLVYGGTPTDGACWDVSSSQTLTHDGGSDSIGLANMVRYALKTYNGDASRVFVTGESSGAMMTQVMAAVYPDLFAAGSAFSGVPAGCFSTGSVRGWNSQCAGGKINKTPAQWAAQVHAMYSGFNGQYPRMQIYHGDADTTLNIANLDEAVKEWSGVHGYSGKATRSTSNDPGPNLTKSIYGDRLQGILGHGIGHVVPTNEKEALKCDARSKSTLGTFETRY</sequence>
<dbReference type="InterPro" id="IPR029058">
    <property type="entry name" value="AB_hydrolase_fold"/>
</dbReference>
<dbReference type="Pfam" id="PF10503">
    <property type="entry name" value="Esterase_PHB"/>
    <property type="match status" value="1"/>
</dbReference>
<dbReference type="PANTHER" id="PTHR43037:SF3">
    <property type="entry name" value="FERULOYL ESTERASE B"/>
    <property type="match status" value="1"/>
</dbReference>
<comment type="subcellular location">
    <subcellularLocation>
        <location evidence="1 9">Secreted</location>
    </subcellularLocation>
</comment>
<protein>
    <recommendedName>
        <fullName evidence="9">Carboxylic ester hydrolase</fullName>
        <ecNumber evidence="9">3.1.1.-</ecNumber>
    </recommendedName>
</protein>
<keyword evidence="10" id="KW-1133">Transmembrane helix</keyword>
<keyword evidence="10" id="KW-0812">Transmembrane</keyword>
<keyword evidence="5 9" id="KW-0378">Hydrolase</keyword>
<evidence type="ECO:0000256" key="1">
    <source>
        <dbReference type="ARBA" id="ARBA00004613"/>
    </source>
</evidence>
<reference evidence="11 12" key="1">
    <citation type="submission" date="2016-06" db="EMBL/GenBank/DDBJ databases">
        <authorList>
            <person name="Kjaerup R.B."/>
            <person name="Dalgaard T.S."/>
            <person name="Juul-Madsen H.R."/>
        </authorList>
    </citation>
    <scope>NUCLEOTIDE SEQUENCE [LARGE SCALE GENOMIC DNA]</scope>
</reference>
<keyword evidence="6" id="KW-0325">Glycoprotein</keyword>
<keyword evidence="7 9" id="KW-0119">Carbohydrate metabolism</keyword>
<dbReference type="InterPro" id="IPR010126">
    <property type="entry name" value="Esterase_phb"/>
</dbReference>
<feature type="transmembrane region" description="Helical" evidence="10">
    <location>
        <begin position="70"/>
        <end position="90"/>
    </location>
</feature>
<evidence type="ECO:0000256" key="10">
    <source>
        <dbReference type="SAM" id="Phobius"/>
    </source>
</evidence>
<evidence type="ECO:0000256" key="3">
    <source>
        <dbReference type="ARBA" id="ARBA00022525"/>
    </source>
</evidence>
<evidence type="ECO:0000313" key="11">
    <source>
        <dbReference type="EMBL" id="SMQ55075.1"/>
    </source>
</evidence>
<gene>
    <name evidence="11" type="ORF">ZT3D7_G10230</name>
</gene>
<evidence type="ECO:0000256" key="5">
    <source>
        <dbReference type="ARBA" id="ARBA00022801"/>
    </source>
</evidence>
<keyword evidence="3 9" id="KW-0964">Secreted</keyword>
<keyword evidence="12" id="KW-1185">Reference proteome</keyword>
<dbReference type="GO" id="GO:0052689">
    <property type="term" value="F:carboxylic ester hydrolase activity"/>
    <property type="evidence" value="ECO:0007669"/>
    <property type="project" value="UniProtKB-KW"/>
</dbReference>
<evidence type="ECO:0000256" key="9">
    <source>
        <dbReference type="RuleBase" id="RU367147"/>
    </source>
</evidence>
<comment type="similarity">
    <text evidence="9">Belongs to the carbohydrate esterase 1 (CE1) family.</text>
</comment>
<dbReference type="GO" id="GO:0045493">
    <property type="term" value="P:xylan catabolic process"/>
    <property type="evidence" value="ECO:0007669"/>
    <property type="project" value="UniProtKB-UniRule"/>
</dbReference>